<keyword evidence="3" id="KW-1185">Reference proteome</keyword>
<dbReference type="Proteomes" id="UP000244060">
    <property type="component" value="Unassembled WGS sequence"/>
</dbReference>
<dbReference type="InterPro" id="IPR032710">
    <property type="entry name" value="NTF2-like_dom_sf"/>
</dbReference>
<evidence type="ECO:0000313" key="2">
    <source>
        <dbReference type="EMBL" id="PTR18082.1"/>
    </source>
</evidence>
<dbReference type="NCBIfam" id="TIGR02246">
    <property type="entry name" value="SgcJ/EcaC family oxidoreductase"/>
    <property type="match status" value="1"/>
</dbReference>
<protein>
    <submittedName>
        <fullName evidence="2">Uncharacterized protein (TIGR02246 family)</fullName>
    </submittedName>
</protein>
<dbReference type="SUPFAM" id="SSF54427">
    <property type="entry name" value="NTF2-like"/>
    <property type="match status" value="1"/>
</dbReference>
<evidence type="ECO:0000259" key="1">
    <source>
        <dbReference type="Pfam" id="PF14534"/>
    </source>
</evidence>
<comment type="caution">
    <text evidence="2">The sequence shown here is derived from an EMBL/GenBank/DDBJ whole genome shotgun (WGS) entry which is preliminary data.</text>
</comment>
<dbReference type="RefSeq" id="WP_101340567.1">
    <property type="nucleotide sequence ID" value="NZ_CP090021.1"/>
</dbReference>
<dbReference type="AlphaFoldDB" id="A0A2T5K6U2"/>
<dbReference type="Pfam" id="PF14534">
    <property type="entry name" value="DUF4440"/>
    <property type="match status" value="1"/>
</dbReference>
<name>A0A2T5K6U2_9RHOB</name>
<gene>
    <name evidence="2" type="ORF">C8J28_10938</name>
</gene>
<dbReference type="EMBL" id="QAOT01000009">
    <property type="protein sequence ID" value="PTR18082.1"/>
    <property type="molecule type" value="Genomic_DNA"/>
</dbReference>
<feature type="domain" description="DUF4440" evidence="1">
    <location>
        <begin position="11"/>
        <end position="83"/>
    </location>
</feature>
<evidence type="ECO:0000313" key="3">
    <source>
        <dbReference type="Proteomes" id="UP000244060"/>
    </source>
</evidence>
<dbReference type="Gene3D" id="3.10.450.50">
    <property type="match status" value="1"/>
</dbReference>
<dbReference type="InterPro" id="IPR027843">
    <property type="entry name" value="DUF4440"/>
</dbReference>
<organism evidence="2 3">
    <name type="scientific">Cereibacter azotoformans</name>
    <dbReference type="NCBI Taxonomy" id="43057"/>
    <lineage>
        <taxon>Bacteria</taxon>
        <taxon>Pseudomonadati</taxon>
        <taxon>Pseudomonadota</taxon>
        <taxon>Alphaproteobacteria</taxon>
        <taxon>Rhodobacterales</taxon>
        <taxon>Paracoccaceae</taxon>
        <taxon>Cereibacter</taxon>
    </lineage>
</organism>
<dbReference type="OrthoDB" id="122531at2"/>
<dbReference type="InterPro" id="IPR011944">
    <property type="entry name" value="Steroid_delta5-4_isomerase"/>
</dbReference>
<reference evidence="2 3" key="1">
    <citation type="submission" date="2018-04" db="EMBL/GenBank/DDBJ databases">
        <title>Genomic Encyclopedia of Type Strains, Phase III (KMG-III): the genomes of soil and plant-associated and newly described type strains.</title>
        <authorList>
            <person name="Whitman W."/>
        </authorList>
    </citation>
    <scope>NUCLEOTIDE SEQUENCE [LARGE SCALE GENOMIC DNA]</scope>
    <source>
        <strain evidence="2 3">KA25</strain>
    </source>
</reference>
<sequence length="130" mass="13877">MSAPTPEEFPRRFATLWAARDAEALSELMAQDATMLTLTGLWCEGRKEILAALRAELAGAFARSRLVTGKTDMRPLGPGATLVHQRFVLSGLVDAEGRDAGRIGAVLTAVLLARKAGCEAVTLHFTVIEG</sequence>
<proteinExistence type="predicted"/>
<accession>A0A2T5K6U2</accession>